<dbReference type="PANTHER" id="PTHR12993:SF30">
    <property type="entry name" value="N-ACETYL-ALPHA-D-GLUCOSAMINYL L-MALATE DEACETYLASE 1"/>
    <property type="match status" value="1"/>
</dbReference>
<evidence type="ECO:0000313" key="2">
    <source>
        <dbReference type="Proteomes" id="UP000595101"/>
    </source>
</evidence>
<dbReference type="Pfam" id="PF02585">
    <property type="entry name" value="PIG-L"/>
    <property type="match status" value="1"/>
</dbReference>
<dbReference type="GO" id="GO:0016811">
    <property type="term" value="F:hydrolase activity, acting on carbon-nitrogen (but not peptide) bonds, in linear amides"/>
    <property type="evidence" value="ECO:0007669"/>
    <property type="project" value="TreeGrafter"/>
</dbReference>
<name>A0A7T2PIM0_9GAMM</name>
<organism evidence="1 2">
    <name type="scientific">Aeromonas allosaccharophila</name>
    <dbReference type="NCBI Taxonomy" id="656"/>
    <lineage>
        <taxon>Bacteria</taxon>
        <taxon>Pseudomonadati</taxon>
        <taxon>Pseudomonadota</taxon>
        <taxon>Gammaproteobacteria</taxon>
        <taxon>Aeromonadales</taxon>
        <taxon>Aeromonadaceae</taxon>
        <taxon>Aeromonas</taxon>
    </lineage>
</organism>
<dbReference type="EMBL" id="CP065745">
    <property type="protein sequence ID" value="QPR56306.1"/>
    <property type="molecule type" value="Genomic_DNA"/>
</dbReference>
<evidence type="ECO:0000313" key="1">
    <source>
        <dbReference type="EMBL" id="QPR56306.1"/>
    </source>
</evidence>
<dbReference type="AlphaFoldDB" id="A0A7T2PIM0"/>
<dbReference type="Gene3D" id="3.40.50.10320">
    <property type="entry name" value="LmbE-like"/>
    <property type="match status" value="1"/>
</dbReference>
<gene>
    <name evidence="1" type="ORF">I6G90_07885</name>
</gene>
<dbReference type="GeneID" id="60785517"/>
<dbReference type="Proteomes" id="UP000595101">
    <property type="component" value="Chromosome"/>
</dbReference>
<proteinExistence type="predicted"/>
<dbReference type="KEGG" id="aall:I6G90_07885"/>
<dbReference type="PANTHER" id="PTHR12993">
    <property type="entry name" value="N-ACETYLGLUCOSAMINYL-PHOSPHATIDYLINOSITOL DE-N-ACETYLASE-RELATED"/>
    <property type="match status" value="1"/>
</dbReference>
<dbReference type="SUPFAM" id="SSF102588">
    <property type="entry name" value="LmbE-like"/>
    <property type="match status" value="1"/>
</dbReference>
<dbReference type="InterPro" id="IPR003737">
    <property type="entry name" value="GlcNAc_PI_deacetylase-related"/>
</dbReference>
<dbReference type="InterPro" id="IPR024078">
    <property type="entry name" value="LmbE-like_dom_sf"/>
</dbReference>
<accession>A0A7T2PIM0</accession>
<reference evidence="1 2" key="1">
    <citation type="submission" date="2020-12" db="EMBL/GenBank/DDBJ databases">
        <title>FDA dAtabase for Regulatory Grade micrObial Sequences (FDA-ARGOS): Supporting development and validation of Infectious Disease Dx tests.</title>
        <authorList>
            <person name="Sproer C."/>
            <person name="Gronow S."/>
            <person name="Severitt S."/>
            <person name="Schroder I."/>
            <person name="Tallon L."/>
            <person name="Sadzewicz L."/>
            <person name="Zhao X."/>
            <person name="Boylan J."/>
            <person name="Ott S."/>
            <person name="Bowen H."/>
            <person name="Vavikolanu K."/>
            <person name="Mehta A."/>
            <person name="Aluvathingal J."/>
            <person name="Nadendla S."/>
            <person name="Lowell S."/>
            <person name="Myers T."/>
            <person name="Yan Y."/>
            <person name="Sichtig H."/>
        </authorList>
    </citation>
    <scope>NUCLEOTIDE SEQUENCE [LARGE SCALE GENOMIC DNA]</scope>
    <source>
        <strain evidence="1 2">FDAARGOS_933</strain>
    </source>
</reference>
<sequence>MTTPPRKVLVVAAHPDDEILGCGATIASHIEHGDQVSVLIMAEGATSRLSKRNRTEVKDELSELHLAAQAANEILGVTRLQLLDFPDNRMDSVDLLDVIKVIEAEINEWQPNILYTHHAGDVNIDHRVIHDAVIAATRPQPSNNLHTLLFFEIASSTEWRPTASAQQFSPNWFVNITNYWQKKQIALEAYKSEMRPYPHPRSIEALESLAKWRGSSVGYAYAEAFMLGRNIIS</sequence>
<dbReference type="RefSeq" id="WP_197930608.1">
    <property type="nucleotide sequence ID" value="NZ_CP065745.1"/>
</dbReference>
<protein>
    <submittedName>
        <fullName evidence="1">PIG-L family deacetylase</fullName>
    </submittedName>
</protein>